<dbReference type="EMBL" id="VUOB01000008">
    <property type="protein sequence ID" value="KAA2265258.1"/>
    <property type="molecule type" value="Genomic_DNA"/>
</dbReference>
<dbReference type="AlphaFoldDB" id="A0A5B2XN09"/>
<organism evidence="2 3">
    <name type="scientific">Solihabitans fulvus</name>
    <dbReference type="NCBI Taxonomy" id="1892852"/>
    <lineage>
        <taxon>Bacteria</taxon>
        <taxon>Bacillati</taxon>
        <taxon>Actinomycetota</taxon>
        <taxon>Actinomycetes</taxon>
        <taxon>Pseudonocardiales</taxon>
        <taxon>Pseudonocardiaceae</taxon>
        <taxon>Solihabitans</taxon>
    </lineage>
</organism>
<protein>
    <recommendedName>
        <fullName evidence="4">DUF1542 domain-containing protein</fullName>
    </recommendedName>
</protein>
<reference evidence="2 3" key="1">
    <citation type="submission" date="2019-09" db="EMBL/GenBank/DDBJ databases">
        <title>Goodfellowia gen. nov., a new genus of the Pseudonocardineae related to Actinoalloteichus, containing Goodfellowia coeruleoviolacea gen. nov., comb. nov. gen. nov., comb. nov.</title>
        <authorList>
            <person name="Labeda D."/>
        </authorList>
    </citation>
    <scope>NUCLEOTIDE SEQUENCE [LARGE SCALE GENOMIC DNA]</scope>
    <source>
        <strain evidence="2 3">AN110305</strain>
    </source>
</reference>
<dbReference type="OrthoDB" id="5187452at2"/>
<accession>A0A5B2XN09</accession>
<name>A0A5B2XN09_9PSEU</name>
<proteinExistence type="predicted"/>
<reference evidence="2 3" key="2">
    <citation type="submission" date="2019-09" db="EMBL/GenBank/DDBJ databases">
        <authorList>
            <person name="Jin C."/>
        </authorList>
    </citation>
    <scope>NUCLEOTIDE SEQUENCE [LARGE SCALE GENOMIC DNA]</scope>
    <source>
        <strain evidence="2 3">AN110305</strain>
    </source>
</reference>
<evidence type="ECO:0008006" key="4">
    <source>
        <dbReference type="Google" id="ProtNLM"/>
    </source>
</evidence>
<dbReference type="Proteomes" id="UP000323454">
    <property type="component" value="Unassembled WGS sequence"/>
</dbReference>
<evidence type="ECO:0000313" key="3">
    <source>
        <dbReference type="Proteomes" id="UP000323454"/>
    </source>
</evidence>
<evidence type="ECO:0000256" key="1">
    <source>
        <dbReference type="SAM" id="MobiDB-lite"/>
    </source>
</evidence>
<sequence>MVPAIILVVVIAAAALLWLNHSKKQATARENELNDAKADARRWVERLGGQVINLTGSNDASKQAMADASERYTAAGSQMEQARTAEQCRLVTQTAMEGLYYVRAARTAMGLDPGPELPDLTGQSKAGKVSEDRKVNVEGHEYEASPAPGSNTPHYYPGGMVAGRPVPQGWYSEPWWKPALIGGAWGVGSFLLMDAMFSGMHGVPADVAYAEGFQDGSAADMGGEGFADNGGDFGGGDSGGGDGGWDFGGGDSGGGGWDFGGGGDFGGGDSGDW</sequence>
<feature type="compositionally biased region" description="Gly residues" evidence="1">
    <location>
        <begin position="231"/>
        <end position="273"/>
    </location>
</feature>
<keyword evidence="3" id="KW-1185">Reference proteome</keyword>
<feature type="region of interest" description="Disordered" evidence="1">
    <location>
        <begin position="227"/>
        <end position="273"/>
    </location>
</feature>
<gene>
    <name evidence="2" type="ORF">F0L68_05315</name>
</gene>
<evidence type="ECO:0000313" key="2">
    <source>
        <dbReference type="EMBL" id="KAA2265258.1"/>
    </source>
</evidence>
<comment type="caution">
    <text evidence="2">The sequence shown here is derived from an EMBL/GenBank/DDBJ whole genome shotgun (WGS) entry which is preliminary data.</text>
</comment>
<dbReference type="RefSeq" id="WP_149848301.1">
    <property type="nucleotide sequence ID" value="NZ_VUOB01000008.1"/>
</dbReference>